<evidence type="ECO:0000256" key="1">
    <source>
        <dbReference type="SAM" id="MobiDB-lite"/>
    </source>
</evidence>
<evidence type="ECO:0000313" key="2">
    <source>
        <dbReference type="EMBL" id="KQK18278.1"/>
    </source>
</evidence>
<proteinExistence type="predicted"/>
<dbReference type="EMBL" id="CM000880">
    <property type="protein sequence ID" value="KQK18278.1"/>
    <property type="molecule type" value="Genomic_DNA"/>
</dbReference>
<reference evidence="2 3" key="1">
    <citation type="journal article" date="2010" name="Nature">
        <title>Genome sequencing and analysis of the model grass Brachypodium distachyon.</title>
        <authorList>
            <consortium name="International Brachypodium Initiative"/>
        </authorList>
    </citation>
    <scope>NUCLEOTIDE SEQUENCE [LARGE SCALE GENOMIC DNA]</scope>
    <source>
        <strain evidence="2 3">Bd21</strain>
    </source>
</reference>
<dbReference type="Gramene" id="KQK18277">
    <property type="protein sequence ID" value="KQK18277"/>
    <property type="gene ID" value="BRADI_1g40543v3"/>
</dbReference>
<reference evidence="3" key="3">
    <citation type="submission" date="2018-08" db="UniProtKB">
        <authorList>
            <consortium name="EnsemblPlants"/>
        </authorList>
    </citation>
    <scope>IDENTIFICATION</scope>
    <source>
        <strain evidence="3">cv. Bd21</strain>
    </source>
</reference>
<feature type="compositionally biased region" description="Pro residues" evidence="1">
    <location>
        <begin position="48"/>
        <end position="69"/>
    </location>
</feature>
<dbReference type="EnsemblPlants" id="KQK18278">
    <property type="protein sequence ID" value="KQK18278"/>
    <property type="gene ID" value="BRADI_1g40543v3"/>
</dbReference>
<keyword evidence="4" id="KW-1185">Reference proteome</keyword>
<name>A0A0Q3NLG4_BRADI</name>
<dbReference type="Gramene" id="KQK18278">
    <property type="protein sequence ID" value="KQK18278"/>
    <property type="gene ID" value="BRADI_1g40543v3"/>
</dbReference>
<accession>A0A0Q3NLG4</accession>
<dbReference type="PRINTS" id="PR01217">
    <property type="entry name" value="PRICHEXTENSN"/>
</dbReference>
<feature type="compositionally biased region" description="Pro residues" evidence="1">
    <location>
        <begin position="20"/>
        <end position="40"/>
    </location>
</feature>
<gene>
    <name evidence="2" type="ORF">BRADI_1g40543v3</name>
</gene>
<feature type="compositionally biased region" description="Low complexity" evidence="1">
    <location>
        <begin position="10"/>
        <end position="19"/>
    </location>
</feature>
<dbReference type="Proteomes" id="UP000008810">
    <property type="component" value="Chromosome 1"/>
</dbReference>
<dbReference type="InParanoid" id="A0A0Q3NLG4"/>
<organism evidence="2">
    <name type="scientific">Brachypodium distachyon</name>
    <name type="common">Purple false brome</name>
    <name type="synonym">Trachynia distachya</name>
    <dbReference type="NCBI Taxonomy" id="15368"/>
    <lineage>
        <taxon>Eukaryota</taxon>
        <taxon>Viridiplantae</taxon>
        <taxon>Streptophyta</taxon>
        <taxon>Embryophyta</taxon>
        <taxon>Tracheophyta</taxon>
        <taxon>Spermatophyta</taxon>
        <taxon>Magnoliopsida</taxon>
        <taxon>Liliopsida</taxon>
        <taxon>Poales</taxon>
        <taxon>Poaceae</taxon>
        <taxon>BOP clade</taxon>
        <taxon>Pooideae</taxon>
        <taxon>Stipodae</taxon>
        <taxon>Brachypodieae</taxon>
        <taxon>Brachypodium</taxon>
    </lineage>
</organism>
<evidence type="ECO:0000313" key="3">
    <source>
        <dbReference type="EnsemblPlants" id="KQK18277"/>
    </source>
</evidence>
<dbReference type="EnsemblPlants" id="KQK18277">
    <property type="protein sequence ID" value="KQK18277"/>
    <property type="gene ID" value="BRADI_1g40543v3"/>
</dbReference>
<dbReference type="EMBL" id="CM000880">
    <property type="protein sequence ID" value="KQK18277.1"/>
    <property type="molecule type" value="Genomic_DNA"/>
</dbReference>
<feature type="compositionally biased region" description="Low complexity" evidence="1">
    <location>
        <begin position="121"/>
        <end position="140"/>
    </location>
</feature>
<sequence>MCSHGRTHRPLSPSALSLAEPPPLLLSPSVPAPPAPPPLPQRRLARPRAPPTAPPPPAPLRRAPPPPAVPAHAAELPRLRRSPRPPLPRPVLESEPPLPGRPSSRASLSSVLSPRDHRASSCRARQAASPSPRLPSRPLLLSPRATAPLCSFCCASPPAPRRPTSSPAPPQAPGRASPSSITVDLLLDLASSTLPAGPASPSPSPSPAGPWPSSFSFFSVFLKMFPLCVGSVCQPPTTCCYCHWCLLFCCCCATVTAAPRVLRRVAAQVLVVRREDRRTSEPEP</sequence>
<dbReference type="AlphaFoldDB" id="A0A0Q3NLG4"/>
<reference evidence="2" key="2">
    <citation type="submission" date="2017-06" db="EMBL/GenBank/DDBJ databases">
        <title>WGS assembly of Brachypodium distachyon.</title>
        <authorList>
            <consortium name="The International Brachypodium Initiative"/>
            <person name="Lucas S."/>
            <person name="Harmon-Smith M."/>
            <person name="Lail K."/>
            <person name="Tice H."/>
            <person name="Grimwood J."/>
            <person name="Bruce D."/>
            <person name="Barry K."/>
            <person name="Shu S."/>
            <person name="Lindquist E."/>
            <person name="Wang M."/>
            <person name="Pitluck S."/>
            <person name="Vogel J.P."/>
            <person name="Garvin D.F."/>
            <person name="Mockler T.C."/>
            <person name="Schmutz J."/>
            <person name="Rokhsar D."/>
            <person name="Bevan M.W."/>
        </authorList>
    </citation>
    <scope>NUCLEOTIDE SEQUENCE</scope>
    <source>
        <strain evidence="2">Bd21</strain>
    </source>
</reference>
<evidence type="ECO:0000313" key="4">
    <source>
        <dbReference type="Proteomes" id="UP000008810"/>
    </source>
</evidence>
<feature type="compositionally biased region" description="Low complexity" evidence="1">
    <location>
        <begin position="90"/>
        <end position="113"/>
    </location>
</feature>
<protein>
    <submittedName>
        <fullName evidence="2 3">Uncharacterized protein</fullName>
    </submittedName>
</protein>
<feature type="region of interest" description="Disordered" evidence="1">
    <location>
        <begin position="1"/>
        <end position="140"/>
    </location>
</feature>